<dbReference type="PANTHER" id="PTHR45644:SF56">
    <property type="entry name" value="AAA ATPASE, PUTATIVE (AFU_ORTHOLOGUE AFUA_2G12920)-RELATED"/>
    <property type="match status" value="1"/>
</dbReference>
<evidence type="ECO:0000259" key="6">
    <source>
        <dbReference type="SMART" id="SM00382"/>
    </source>
</evidence>
<dbReference type="InterPro" id="IPR027417">
    <property type="entry name" value="P-loop_NTPase"/>
</dbReference>
<comment type="subcellular location">
    <subcellularLocation>
        <location evidence="1">Mitochondrion outer membrane</location>
        <topology evidence="1">Single-pass membrane protein</topology>
    </subcellularLocation>
</comment>
<evidence type="ECO:0000256" key="1">
    <source>
        <dbReference type="ARBA" id="ARBA00004572"/>
    </source>
</evidence>
<accession>A0A8H6MLL6</accession>
<feature type="region of interest" description="Disordered" evidence="5">
    <location>
        <begin position="262"/>
        <end position="296"/>
    </location>
</feature>
<proteinExistence type="predicted"/>
<dbReference type="Pfam" id="PF17862">
    <property type="entry name" value="AAA_lid_3"/>
    <property type="match status" value="1"/>
</dbReference>
<evidence type="ECO:0000256" key="5">
    <source>
        <dbReference type="SAM" id="MobiDB-lite"/>
    </source>
</evidence>
<dbReference type="Proteomes" id="UP000639643">
    <property type="component" value="Unassembled WGS sequence"/>
</dbReference>
<organism evidence="7 8">
    <name type="scientific">Colletotrichum musicola</name>
    <dbReference type="NCBI Taxonomy" id="2175873"/>
    <lineage>
        <taxon>Eukaryota</taxon>
        <taxon>Fungi</taxon>
        <taxon>Dikarya</taxon>
        <taxon>Ascomycota</taxon>
        <taxon>Pezizomycotina</taxon>
        <taxon>Sordariomycetes</taxon>
        <taxon>Hypocreomycetidae</taxon>
        <taxon>Glomerellales</taxon>
        <taxon>Glomerellaceae</taxon>
        <taxon>Colletotrichum</taxon>
        <taxon>Colletotrichum orchidearum species complex</taxon>
    </lineage>
</organism>
<dbReference type="SUPFAM" id="SSF52540">
    <property type="entry name" value="P-loop containing nucleoside triphosphate hydrolases"/>
    <property type="match status" value="1"/>
</dbReference>
<keyword evidence="2" id="KW-0547">Nucleotide-binding</keyword>
<protein>
    <submittedName>
        <fullName evidence="7">AAA family ATPase</fullName>
    </submittedName>
</protein>
<evidence type="ECO:0000256" key="3">
    <source>
        <dbReference type="ARBA" id="ARBA00022787"/>
    </source>
</evidence>
<dbReference type="InterPro" id="IPR003593">
    <property type="entry name" value="AAA+_ATPase"/>
</dbReference>
<sequence>MRWIDSQELEGWDSPYYWEKKLLSLLIDPQTIEAFWSDLAINRKTEQEIREIITHHHDNGKSTKPYGLLGRAGTGGALVYGPPGTGKTQLARILAHESGTVVLCATPADLVSKYWGEGPTAIQGLFNLGKLLSPSIIFIDEAEAMFTAREHLHHQHEFADLNQLLHEMDGLSKSIKSPFVLVATNLPGRLDPAVLRRVPTILKEEILHAEVDISQLAPMTPGFTGSDIRALCVQTAISCDVFVEEGENEGKRLLTMTRNYAPATSPGLSTPGKVLSDEDATSDEDGSQNHSNSSAPFLMINPPAVCVGKTRQSANYTPLPTQTSIRLLKLYIIPGPGPWYLQDHPIRCAIVVADLADFPEYFALSYTWGDPRTIYTDKNDIFSAEAWAAPAFELECDGQAVSVATNLYTALAGIREGLSRDTFVRDLKEECYGSNNPEYSYIWPGPRDDDVLGGGELIINQGFRKTLIGLQLLLIGSKTNLGPKTRSS</sequence>
<dbReference type="EMBL" id="WIGM01001453">
    <property type="protein sequence ID" value="KAF6797002.1"/>
    <property type="molecule type" value="Genomic_DNA"/>
</dbReference>
<keyword evidence="3" id="KW-0472">Membrane</keyword>
<dbReference type="Gene3D" id="3.40.50.300">
    <property type="entry name" value="P-loop containing nucleotide triphosphate hydrolases"/>
    <property type="match status" value="1"/>
</dbReference>
<dbReference type="InterPro" id="IPR041569">
    <property type="entry name" value="AAA_lid_3"/>
</dbReference>
<evidence type="ECO:0000313" key="7">
    <source>
        <dbReference type="EMBL" id="KAF6797002.1"/>
    </source>
</evidence>
<keyword evidence="4" id="KW-0067">ATP-binding</keyword>
<keyword evidence="3" id="KW-1000">Mitochondrion outer membrane</keyword>
<dbReference type="Pfam" id="PF00004">
    <property type="entry name" value="AAA"/>
    <property type="match status" value="1"/>
</dbReference>
<feature type="domain" description="AAA+ ATPase" evidence="6">
    <location>
        <begin position="73"/>
        <end position="212"/>
    </location>
</feature>
<comment type="caution">
    <text evidence="7">The sequence shown here is derived from an EMBL/GenBank/DDBJ whole genome shotgun (WGS) entry which is preliminary data.</text>
</comment>
<evidence type="ECO:0000313" key="8">
    <source>
        <dbReference type="Proteomes" id="UP000639643"/>
    </source>
</evidence>
<name>A0A8H6MLL6_9PEZI</name>
<gene>
    <name evidence="7" type="ORF">CMUS01_15817</name>
</gene>
<dbReference type="InterPro" id="IPR051701">
    <property type="entry name" value="Mito_OM_Translocase_MSP1"/>
</dbReference>
<keyword evidence="3" id="KW-0496">Mitochondrion</keyword>
<dbReference type="CDD" id="cd19481">
    <property type="entry name" value="RecA-like_protease"/>
    <property type="match status" value="1"/>
</dbReference>
<dbReference type="GO" id="GO:0005741">
    <property type="term" value="C:mitochondrial outer membrane"/>
    <property type="evidence" value="ECO:0007669"/>
    <property type="project" value="TreeGrafter"/>
</dbReference>
<reference evidence="7" key="1">
    <citation type="journal article" date="2020" name="Phytopathology">
        <title>Genome Sequence Resources of Colletotrichum truncatum, C. plurivorum, C. musicola, and C. sojae: Four Species Pathogenic to Soybean (Glycine max).</title>
        <authorList>
            <person name="Rogerio F."/>
            <person name="Boufleur T.R."/>
            <person name="Ciampi-Guillardi M."/>
            <person name="Sukno S.A."/>
            <person name="Thon M.R."/>
            <person name="Massola Junior N.S."/>
            <person name="Baroncelli R."/>
        </authorList>
    </citation>
    <scope>NUCLEOTIDE SEQUENCE</scope>
    <source>
        <strain evidence="7">LFN0074</strain>
    </source>
</reference>
<dbReference type="OrthoDB" id="4835103at2759"/>
<evidence type="ECO:0000256" key="4">
    <source>
        <dbReference type="ARBA" id="ARBA00022840"/>
    </source>
</evidence>
<dbReference type="Gene3D" id="1.10.8.60">
    <property type="match status" value="1"/>
</dbReference>
<dbReference type="SMART" id="SM00382">
    <property type="entry name" value="AAA"/>
    <property type="match status" value="1"/>
</dbReference>
<dbReference type="AlphaFoldDB" id="A0A8H6MLL6"/>
<feature type="compositionally biased region" description="Acidic residues" evidence="5">
    <location>
        <begin position="277"/>
        <end position="286"/>
    </location>
</feature>
<dbReference type="PANTHER" id="PTHR45644">
    <property type="entry name" value="AAA ATPASE, PUTATIVE (AFU_ORTHOLOGUE AFUA_2G12920)-RELATED-RELATED"/>
    <property type="match status" value="1"/>
</dbReference>
<dbReference type="InterPro" id="IPR003959">
    <property type="entry name" value="ATPase_AAA_core"/>
</dbReference>
<evidence type="ECO:0000256" key="2">
    <source>
        <dbReference type="ARBA" id="ARBA00022741"/>
    </source>
</evidence>
<dbReference type="GO" id="GO:0005524">
    <property type="term" value="F:ATP binding"/>
    <property type="evidence" value="ECO:0007669"/>
    <property type="project" value="UniProtKB-KW"/>
</dbReference>
<dbReference type="GO" id="GO:0016887">
    <property type="term" value="F:ATP hydrolysis activity"/>
    <property type="evidence" value="ECO:0007669"/>
    <property type="project" value="InterPro"/>
</dbReference>
<keyword evidence="8" id="KW-1185">Reference proteome</keyword>